<dbReference type="Pfam" id="PF02566">
    <property type="entry name" value="OsmC"/>
    <property type="match status" value="1"/>
</dbReference>
<name>A0A1H2G4S3_9ACTN</name>
<protein>
    <submittedName>
        <fullName evidence="1">Uncharacterized OsmC-related protein</fullName>
    </submittedName>
</protein>
<dbReference type="PANTHER" id="PTHR35368">
    <property type="entry name" value="HYDROPEROXIDE REDUCTASE"/>
    <property type="match status" value="1"/>
</dbReference>
<dbReference type="EMBL" id="LT629791">
    <property type="protein sequence ID" value="SDU14519.1"/>
    <property type="molecule type" value="Genomic_DNA"/>
</dbReference>
<dbReference type="InterPro" id="IPR003718">
    <property type="entry name" value="OsmC/Ohr_fam"/>
</dbReference>
<dbReference type="Proteomes" id="UP000182977">
    <property type="component" value="Chromosome I"/>
</dbReference>
<keyword evidence="2" id="KW-1185">Reference proteome</keyword>
<dbReference type="Gene3D" id="3.30.300.20">
    <property type="match status" value="1"/>
</dbReference>
<organism evidence="1 2">
    <name type="scientific">Jiangella alkaliphila</name>
    <dbReference type="NCBI Taxonomy" id="419479"/>
    <lineage>
        <taxon>Bacteria</taxon>
        <taxon>Bacillati</taxon>
        <taxon>Actinomycetota</taxon>
        <taxon>Actinomycetes</taxon>
        <taxon>Jiangellales</taxon>
        <taxon>Jiangellaceae</taxon>
        <taxon>Jiangella</taxon>
    </lineage>
</organism>
<evidence type="ECO:0000313" key="2">
    <source>
        <dbReference type="Proteomes" id="UP000182977"/>
    </source>
</evidence>
<reference evidence="2" key="1">
    <citation type="submission" date="2016-10" db="EMBL/GenBank/DDBJ databases">
        <authorList>
            <person name="Varghese N."/>
            <person name="Submissions S."/>
        </authorList>
    </citation>
    <scope>NUCLEOTIDE SEQUENCE [LARGE SCALE GENOMIC DNA]</scope>
    <source>
        <strain evidence="2">DSM 45079</strain>
    </source>
</reference>
<dbReference type="InterPro" id="IPR052924">
    <property type="entry name" value="OsmC/Ohr_hydroprdx_reductase"/>
</dbReference>
<sequence>MSGELTNAPHLREVVLSTRERLAREPAAARMRPWVSTRLEQDVRAVARFMQYDQPYEFYCDESVARAGLGSAPSPMRYLLSGLAFCLQVWCAKVAALHDAALHELQIDVRTLLDMRGEHLVDDVPAHPQWFVLDVRLRSPAAPDAVIAVVREAARRCPVTSLVSEAVPVHLLITHNGATTYDDRPDELSEEHEEMTTR</sequence>
<proteinExistence type="predicted"/>
<dbReference type="SUPFAM" id="SSF82784">
    <property type="entry name" value="OsmC-like"/>
    <property type="match status" value="1"/>
</dbReference>
<dbReference type="STRING" id="419479.SAMN04488563_0289"/>
<dbReference type="NCBIfam" id="NF041052">
    <property type="entry name" value="OsmC_like_Se"/>
    <property type="match status" value="1"/>
</dbReference>
<evidence type="ECO:0000313" key="1">
    <source>
        <dbReference type="EMBL" id="SDU14519.1"/>
    </source>
</evidence>
<dbReference type="InterPro" id="IPR036102">
    <property type="entry name" value="OsmC/Ohrsf"/>
</dbReference>
<accession>A0A1H2G4S3</accession>
<gene>
    <name evidence="1" type="ORF">SAMN04488563_0289</name>
</gene>
<dbReference type="OrthoDB" id="9811389at2"/>
<dbReference type="PANTHER" id="PTHR35368:SF1">
    <property type="entry name" value="HYDROPEROXIDE REDUCTASE"/>
    <property type="match status" value="1"/>
</dbReference>
<dbReference type="AlphaFoldDB" id="A0A1H2G4S3"/>
<dbReference type="RefSeq" id="WP_046772866.1">
    <property type="nucleotide sequence ID" value="NZ_LBMC01000083.1"/>
</dbReference>
<dbReference type="InterPro" id="IPR015946">
    <property type="entry name" value="KH_dom-like_a/b"/>
</dbReference>